<keyword evidence="2" id="KW-1185">Reference proteome</keyword>
<dbReference type="AlphaFoldDB" id="A0A0H2R2H7"/>
<sequence length="214" mass="23305">MSGLHEERLVSCHCDVHCGEKITVAERRKCDLASDVGLGSRDAFLDALHALDNKEVISSAAQDGGQAVQEGDLLTMESLGSALPELDSVAKTDDQGDRAMHIHGDLFVLDHRLQKLADDVDEQVRSLEHAMKHGLPDQAVVEQMNLSFSRIQIQSILADVSDLETDTDPTNKKYKEMIVDRASECISIIGNHVAGEKKSASTHCTPVGTKFVDC</sequence>
<name>A0A0H2R2H7_9AGAM</name>
<proteinExistence type="predicted"/>
<evidence type="ECO:0000313" key="2">
    <source>
        <dbReference type="Proteomes" id="UP000053477"/>
    </source>
</evidence>
<accession>A0A0H2R2H7</accession>
<organism evidence="1 2">
    <name type="scientific">Schizopora paradoxa</name>
    <dbReference type="NCBI Taxonomy" id="27342"/>
    <lineage>
        <taxon>Eukaryota</taxon>
        <taxon>Fungi</taxon>
        <taxon>Dikarya</taxon>
        <taxon>Basidiomycota</taxon>
        <taxon>Agaricomycotina</taxon>
        <taxon>Agaricomycetes</taxon>
        <taxon>Hymenochaetales</taxon>
        <taxon>Schizoporaceae</taxon>
        <taxon>Schizopora</taxon>
    </lineage>
</organism>
<dbReference type="InParanoid" id="A0A0H2R2H7"/>
<protein>
    <submittedName>
        <fullName evidence="1">Uncharacterized protein</fullName>
    </submittedName>
</protein>
<reference evidence="1 2" key="1">
    <citation type="submission" date="2015-04" db="EMBL/GenBank/DDBJ databases">
        <title>Complete genome sequence of Schizopora paradoxa KUC8140, a cosmopolitan wood degrader in East Asia.</title>
        <authorList>
            <consortium name="DOE Joint Genome Institute"/>
            <person name="Min B."/>
            <person name="Park H."/>
            <person name="Jang Y."/>
            <person name="Kim J.-J."/>
            <person name="Kim K.H."/>
            <person name="Pangilinan J."/>
            <person name="Lipzen A."/>
            <person name="Riley R."/>
            <person name="Grigoriev I.V."/>
            <person name="Spatafora J.W."/>
            <person name="Choi I.-G."/>
        </authorList>
    </citation>
    <scope>NUCLEOTIDE SEQUENCE [LARGE SCALE GENOMIC DNA]</scope>
    <source>
        <strain evidence="1 2">KUC8140</strain>
    </source>
</reference>
<dbReference type="EMBL" id="KQ087153">
    <property type="protein sequence ID" value="KLO03713.1"/>
    <property type="molecule type" value="Genomic_DNA"/>
</dbReference>
<evidence type="ECO:0000313" key="1">
    <source>
        <dbReference type="EMBL" id="KLO03713.1"/>
    </source>
</evidence>
<gene>
    <name evidence="1" type="ORF">SCHPADRAFT_897604</name>
</gene>
<feature type="non-terminal residue" evidence="1">
    <location>
        <position position="214"/>
    </location>
</feature>
<dbReference type="Proteomes" id="UP000053477">
    <property type="component" value="Unassembled WGS sequence"/>
</dbReference>